<reference evidence="2" key="1">
    <citation type="journal article" date="2011" name="PLoS Genet.">
        <title>Genomic analysis of the necrotrophic fungal pathogens Sclerotinia sclerotiorum and Botrytis cinerea.</title>
        <authorList>
            <person name="Amselem J."/>
            <person name="Cuomo C.A."/>
            <person name="van Kan J.A."/>
            <person name="Viaud M."/>
            <person name="Benito E.P."/>
            <person name="Couloux A."/>
            <person name="Coutinho P.M."/>
            <person name="de Vries R.P."/>
            <person name="Dyer P.S."/>
            <person name="Fillinger S."/>
            <person name="Fournier E."/>
            <person name="Gout L."/>
            <person name="Hahn M."/>
            <person name="Kohn L."/>
            <person name="Lapalu N."/>
            <person name="Plummer K.M."/>
            <person name="Pradier J.M."/>
            <person name="Quevillon E."/>
            <person name="Sharon A."/>
            <person name="Simon A."/>
            <person name="ten Have A."/>
            <person name="Tudzynski B."/>
            <person name="Tudzynski P."/>
            <person name="Wincker P."/>
            <person name="Andrew M."/>
            <person name="Anthouard V."/>
            <person name="Beever R.E."/>
            <person name="Beffa R."/>
            <person name="Benoit I."/>
            <person name="Bouzid O."/>
            <person name="Brault B."/>
            <person name="Chen Z."/>
            <person name="Choquer M."/>
            <person name="Collemare J."/>
            <person name="Cotton P."/>
            <person name="Danchin E.G."/>
            <person name="Da Silva C."/>
            <person name="Gautier A."/>
            <person name="Giraud C."/>
            <person name="Giraud T."/>
            <person name="Gonzalez C."/>
            <person name="Grossetete S."/>
            <person name="Guldener U."/>
            <person name="Henrissat B."/>
            <person name="Howlett B.J."/>
            <person name="Kodira C."/>
            <person name="Kretschmer M."/>
            <person name="Lappartient A."/>
            <person name="Leroch M."/>
            <person name="Levis C."/>
            <person name="Mauceli E."/>
            <person name="Neuveglise C."/>
            <person name="Oeser B."/>
            <person name="Pearson M."/>
            <person name="Poulain J."/>
            <person name="Poussereau N."/>
            <person name="Quesneville H."/>
            <person name="Rascle C."/>
            <person name="Schumacher J."/>
            <person name="Segurens B."/>
            <person name="Sexton A."/>
            <person name="Silva E."/>
            <person name="Sirven C."/>
            <person name="Soanes D.M."/>
            <person name="Talbot N.J."/>
            <person name="Templeton M."/>
            <person name="Yandava C."/>
            <person name="Yarden O."/>
            <person name="Zeng Q."/>
            <person name="Rollins J.A."/>
            <person name="Lebrun M.H."/>
            <person name="Dickman M."/>
        </authorList>
    </citation>
    <scope>NUCLEOTIDE SEQUENCE [LARGE SCALE GENOMIC DNA]</scope>
    <source>
        <strain evidence="2">T4</strain>
    </source>
</reference>
<evidence type="ECO:0000313" key="1">
    <source>
        <dbReference type="EMBL" id="CCD52967.1"/>
    </source>
</evidence>
<dbReference type="InParanoid" id="G2YMW9"/>
<organism evidence="1 2">
    <name type="scientific">Botryotinia fuckeliana (strain T4)</name>
    <name type="common">Noble rot fungus</name>
    <name type="synonym">Botrytis cinerea</name>
    <dbReference type="NCBI Taxonomy" id="999810"/>
    <lineage>
        <taxon>Eukaryota</taxon>
        <taxon>Fungi</taxon>
        <taxon>Dikarya</taxon>
        <taxon>Ascomycota</taxon>
        <taxon>Pezizomycotina</taxon>
        <taxon>Leotiomycetes</taxon>
        <taxon>Helotiales</taxon>
        <taxon>Sclerotiniaceae</taxon>
        <taxon>Botrytis</taxon>
    </lineage>
</organism>
<evidence type="ECO:0000313" key="2">
    <source>
        <dbReference type="Proteomes" id="UP000008177"/>
    </source>
</evidence>
<protein>
    <submittedName>
        <fullName evidence="1">Uncharacterized protein</fullName>
    </submittedName>
</protein>
<dbReference type="AlphaFoldDB" id="G2YMW9"/>
<dbReference type="Proteomes" id="UP000008177">
    <property type="component" value="Unplaced contigs"/>
</dbReference>
<proteinExistence type="predicted"/>
<sequence length="91" mass="10684">MLRAGLPRYAVLLTEGSVWSGLAARCLVLVDNRIPHEHKDEERRNKYGCRNGIRLGRRNDEIIHDRFNSWTFIAKAGTRHWEYKLQLVILL</sequence>
<accession>G2YMW9</accession>
<name>G2YMW9_BOTF4</name>
<dbReference type="HOGENOM" id="CLU_2426765_0_0_1"/>
<dbReference type="EMBL" id="FQ790345">
    <property type="protein sequence ID" value="CCD52967.1"/>
    <property type="molecule type" value="Genomic_DNA"/>
</dbReference>
<gene>
    <name evidence="1" type="ORF">BofuT4_uP138910.1</name>
</gene>